<dbReference type="HAMAP" id="MF_00265">
    <property type="entry name" value="VapC_Nob1"/>
    <property type="match status" value="1"/>
</dbReference>
<comment type="function">
    <text evidence="8">Toxic component of a toxin-antitoxin (TA) system. An RNase.</text>
</comment>
<evidence type="ECO:0000259" key="9">
    <source>
        <dbReference type="Pfam" id="PF01850"/>
    </source>
</evidence>
<keyword evidence="4 8" id="KW-0479">Metal-binding</keyword>
<protein>
    <recommendedName>
        <fullName evidence="8">Ribonuclease VapC</fullName>
        <shortName evidence="8">RNase VapC</shortName>
        <ecNumber evidence="8">3.1.-.-</ecNumber>
    </recommendedName>
    <alternativeName>
        <fullName evidence="8">Toxin VapC</fullName>
    </alternativeName>
</protein>
<evidence type="ECO:0000256" key="6">
    <source>
        <dbReference type="ARBA" id="ARBA00022842"/>
    </source>
</evidence>
<name>A0ABW2I5T6_9ACTN</name>
<evidence type="ECO:0000256" key="5">
    <source>
        <dbReference type="ARBA" id="ARBA00022801"/>
    </source>
</evidence>
<dbReference type="PANTHER" id="PTHR33653:SF1">
    <property type="entry name" value="RIBONUCLEASE VAPC2"/>
    <property type="match status" value="1"/>
</dbReference>
<feature type="binding site" evidence="8">
    <location>
        <position position="8"/>
    </location>
    <ligand>
        <name>Mg(2+)</name>
        <dbReference type="ChEBI" id="CHEBI:18420"/>
    </ligand>
</feature>
<keyword evidence="8" id="KW-0800">Toxin</keyword>
<evidence type="ECO:0000256" key="4">
    <source>
        <dbReference type="ARBA" id="ARBA00022723"/>
    </source>
</evidence>
<evidence type="ECO:0000313" key="11">
    <source>
        <dbReference type="Proteomes" id="UP001596548"/>
    </source>
</evidence>
<feature type="binding site" evidence="8">
    <location>
        <position position="98"/>
    </location>
    <ligand>
        <name>Mg(2+)</name>
        <dbReference type="ChEBI" id="CHEBI:18420"/>
    </ligand>
</feature>
<organism evidence="10 11">
    <name type="scientific">Paractinoplanes rhizophilus</name>
    <dbReference type="NCBI Taxonomy" id="1416877"/>
    <lineage>
        <taxon>Bacteria</taxon>
        <taxon>Bacillati</taxon>
        <taxon>Actinomycetota</taxon>
        <taxon>Actinomycetes</taxon>
        <taxon>Micromonosporales</taxon>
        <taxon>Micromonosporaceae</taxon>
        <taxon>Paractinoplanes</taxon>
    </lineage>
</organism>
<reference evidence="11" key="1">
    <citation type="journal article" date="2019" name="Int. J. Syst. Evol. Microbiol.">
        <title>The Global Catalogue of Microorganisms (GCM) 10K type strain sequencing project: providing services to taxonomists for standard genome sequencing and annotation.</title>
        <authorList>
            <consortium name="The Broad Institute Genomics Platform"/>
            <consortium name="The Broad Institute Genome Sequencing Center for Infectious Disease"/>
            <person name="Wu L."/>
            <person name="Ma J."/>
        </authorList>
    </citation>
    <scope>NUCLEOTIDE SEQUENCE [LARGE SCALE GENOMIC DNA]</scope>
    <source>
        <strain evidence="11">XZYJT-10</strain>
    </source>
</reference>
<comment type="caution">
    <text evidence="10">The sequence shown here is derived from an EMBL/GenBank/DDBJ whole genome shotgun (WGS) entry which is preliminary data.</text>
</comment>
<evidence type="ECO:0000256" key="3">
    <source>
        <dbReference type="ARBA" id="ARBA00022722"/>
    </source>
</evidence>
<dbReference type="InterPro" id="IPR002716">
    <property type="entry name" value="PIN_dom"/>
</dbReference>
<keyword evidence="11" id="KW-1185">Reference proteome</keyword>
<dbReference type="InterPro" id="IPR022907">
    <property type="entry name" value="VapC_family"/>
</dbReference>
<feature type="domain" description="PIN" evidence="9">
    <location>
        <begin position="6"/>
        <end position="117"/>
    </location>
</feature>
<dbReference type="RefSeq" id="WP_378978327.1">
    <property type="nucleotide sequence ID" value="NZ_JBHTBJ010000097.1"/>
</dbReference>
<dbReference type="EC" id="3.1.-.-" evidence="8"/>
<evidence type="ECO:0000256" key="1">
    <source>
        <dbReference type="ARBA" id="ARBA00001946"/>
    </source>
</evidence>
<dbReference type="Pfam" id="PF01850">
    <property type="entry name" value="PIN"/>
    <property type="match status" value="1"/>
</dbReference>
<accession>A0ABW2I5T6</accession>
<comment type="cofactor">
    <cofactor evidence="1 8">
        <name>Mg(2+)</name>
        <dbReference type="ChEBI" id="CHEBI:18420"/>
    </cofactor>
</comment>
<keyword evidence="2 8" id="KW-1277">Toxin-antitoxin system</keyword>
<dbReference type="InterPro" id="IPR029060">
    <property type="entry name" value="PIN-like_dom_sf"/>
</dbReference>
<keyword evidence="3 8" id="KW-0540">Nuclease</keyword>
<dbReference type="PANTHER" id="PTHR33653">
    <property type="entry name" value="RIBONUCLEASE VAPC2"/>
    <property type="match status" value="1"/>
</dbReference>
<evidence type="ECO:0000313" key="10">
    <source>
        <dbReference type="EMBL" id="MFC7280235.1"/>
    </source>
</evidence>
<dbReference type="Proteomes" id="UP001596548">
    <property type="component" value="Unassembled WGS sequence"/>
</dbReference>
<evidence type="ECO:0000256" key="2">
    <source>
        <dbReference type="ARBA" id="ARBA00022649"/>
    </source>
</evidence>
<dbReference type="InterPro" id="IPR050556">
    <property type="entry name" value="Type_II_TA_system_RNase"/>
</dbReference>
<evidence type="ECO:0000256" key="8">
    <source>
        <dbReference type="HAMAP-Rule" id="MF_00265"/>
    </source>
</evidence>
<sequence>MGRRLILDTNVLIAYERGTIDRSALDSDELAVAAITIAEYRVGIELADSAERAASRARALAAIESVVEVLAYTDTTAAQHARLIAHVRRTGTPRGAHDLIIAAHAAETGRTVLTRDLKAGFAGLPGVLAIEPPT</sequence>
<dbReference type="EMBL" id="JBHTBJ010000097">
    <property type="protein sequence ID" value="MFC7280235.1"/>
    <property type="molecule type" value="Genomic_DNA"/>
</dbReference>
<comment type="similarity">
    <text evidence="7 8">Belongs to the PINc/VapC protein family.</text>
</comment>
<dbReference type="SUPFAM" id="SSF88723">
    <property type="entry name" value="PIN domain-like"/>
    <property type="match status" value="1"/>
</dbReference>
<dbReference type="Gene3D" id="3.40.50.1010">
    <property type="entry name" value="5'-nuclease"/>
    <property type="match status" value="1"/>
</dbReference>
<keyword evidence="5 8" id="KW-0378">Hydrolase</keyword>
<evidence type="ECO:0000256" key="7">
    <source>
        <dbReference type="ARBA" id="ARBA00038093"/>
    </source>
</evidence>
<keyword evidence="6 8" id="KW-0460">Magnesium</keyword>
<proteinExistence type="inferred from homology"/>
<gene>
    <name evidence="8" type="primary">vapC</name>
    <name evidence="10" type="ORF">ACFQS1_40315</name>
</gene>